<protein>
    <submittedName>
        <fullName evidence="2">Uncharacterized protein</fullName>
    </submittedName>
</protein>
<dbReference type="OrthoDB" id="10398295at2759"/>
<evidence type="ECO:0000256" key="1">
    <source>
        <dbReference type="SAM" id="MobiDB-lite"/>
    </source>
</evidence>
<dbReference type="EMBL" id="FQNF01000104">
    <property type="protein sequence ID" value="SGZ41440.1"/>
    <property type="molecule type" value="Genomic_DNA"/>
</dbReference>
<feature type="region of interest" description="Disordered" evidence="1">
    <location>
        <begin position="411"/>
        <end position="438"/>
    </location>
</feature>
<dbReference type="AlphaFoldDB" id="A0A1L0B4J0"/>
<organism evidence="2 3">
    <name type="scientific">Hanseniaspora guilliermondii</name>
    <dbReference type="NCBI Taxonomy" id="56406"/>
    <lineage>
        <taxon>Eukaryota</taxon>
        <taxon>Fungi</taxon>
        <taxon>Dikarya</taxon>
        <taxon>Ascomycota</taxon>
        <taxon>Saccharomycotina</taxon>
        <taxon>Saccharomycetes</taxon>
        <taxon>Saccharomycodales</taxon>
        <taxon>Saccharomycodaceae</taxon>
        <taxon>Hanseniaspora</taxon>
    </lineage>
</organism>
<accession>A0A1L0B4J0</accession>
<dbReference type="VEuPathDB" id="FungiDB:HGUI_03641"/>
<feature type="compositionally biased region" description="Basic and acidic residues" evidence="1">
    <location>
        <begin position="19"/>
        <end position="30"/>
    </location>
</feature>
<reference evidence="3" key="1">
    <citation type="submission" date="2016-11" db="EMBL/GenBank/DDBJ databases">
        <authorList>
            <person name="Guldener U."/>
        </authorList>
    </citation>
    <scope>NUCLEOTIDE SEQUENCE [LARGE SCALE GENOMIC DNA]</scope>
</reference>
<name>A0A1L0B4J0_9ASCO</name>
<evidence type="ECO:0000313" key="2">
    <source>
        <dbReference type="EMBL" id="SGZ41440.1"/>
    </source>
</evidence>
<feature type="compositionally biased region" description="Polar residues" evidence="1">
    <location>
        <begin position="31"/>
        <end position="45"/>
    </location>
</feature>
<gene>
    <name evidence="2" type="ORF">HGUI_03641</name>
</gene>
<keyword evidence="3" id="KW-1185">Reference proteome</keyword>
<dbReference type="Proteomes" id="UP000183365">
    <property type="component" value="Unassembled WGS sequence"/>
</dbReference>
<proteinExistence type="predicted"/>
<feature type="compositionally biased region" description="Polar residues" evidence="1">
    <location>
        <begin position="1"/>
        <end position="18"/>
    </location>
</feature>
<feature type="region of interest" description="Disordered" evidence="1">
    <location>
        <begin position="1"/>
        <end position="45"/>
    </location>
</feature>
<evidence type="ECO:0000313" key="3">
    <source>
        <dbReference type="Proteomes" id="UP000183365"/>
    </source>
</evidence>
<sequence length="596" mass="68028">MTTTNSKSTNCDLSNQSSKELEETQKHLSDKTINTDQSKSPIAEKSISTTLQLDNDYFEEIKRSKSLDPKLEYMPDETSENLDLFKSKSNDCNKSIEMTNTRSFLSNKVTPAKSISPVLNIETIVPPILNKINDISYDANNEVRHYESLNNSSYSQNKDSFNGANISVEKNEILISSKKLIPKNTYIDKPLIPNTAMILSNCKERMLTAPIVNHDEDKMSSDSDHSTILITRTSTALKRETKKNLLSDITRLKLYLPKKFVMQLEQNWFFSIRKDCKVTIELSSYKHDTKSVAVTIVGLVKNISEACGKISEAKLRILHKNTQDFNDYTCRIYMVESKKTCNALKRKQQQFLEFISKKYQCYITIGSDENPRGDEDIIGLSGNSISIKKVVYEILKKIEFGTLKSNHESEIKLENKSKTSNNKRKKSTSRPSSKKLDTVRNVNKKETSIINLSNLENDATNISAELDSLPLKTLEIPQDKFMSSIKSTLFSKSLLFLNEPAIKDELLGYSHINVIFYKICEENISVEVYAGFDSVYKPYFGKNILKNYEVHYDVYIDFCSYSNTKQQKFTLIASVPNAFRALDKMNDRISSRIKNP</sequence>